<dbReference type="SMART" id="SM00066">
    <property type="entry name" value="GAL4"/>
    <property type="match status" value="1"/>
</dbReference>
<dbReference type="OrthoDB" id="39175at2759"/>
<name>A0A319EGI7_ASPSB</name>
<dbReference type="AlphaFoldDB" id="A0A319EGI7"/>
<evidence type="ECO:0000256" key="6">
    <source>
        <dbReference type="SAM" id="MobiDB-lite"/>
    </source>
</evidence>
<dbReference type="PANTHER" id="PTHR37534:SF44">
    <property type="entry name" value="ZN(II)2CYS6 TRANSCRIPTION FACTOR (EUROFUNG)"/>
    <property type="match status" value="1"/>
</dbReference>
<dbReference type="GO" id="GO:0000976">
    <property type="term" value="F:transcription cis-regulatory region binding"/>
    <property type="evidence" value="ECO:0007669"/>
    <property type="project" value="TreeGrafter"/>
</dbReference>
<dbReference type="GO" id="GO:0045944">
    <property type="term" value="P:positive regulation of transcription by RNA polymerase II"/>
    <property type="evidence" value="ECO:0007669"/>
    <property type="project" value="TreeGrafter"/>
</dbReference>
<feature type="compositionally biased region" description="Polar residues" evidence="6">
    <location>
        <begin position="150"/>
        <end position="159"/>
    </location>
</feature>
<keyword evidence="5" id="KW-0539">Nucleus</keyword>
<keyword evidence="4" id="KW-0804">Transcription</keyword>
<dbReference type="Gene3D" id="4.10.240.10">
    <property type="entry name" value="Zn(2)-C6 fungal-type DNA-binding domain"/>
    <property type="match status" value="1"/>
</dbReference>
<sequence length="605" mass="66500">MSEQRPLPRNRLKTRTGCLRCKQRRVKCDETHPHCSQCTRRGFDCPGYKRPLKWSSKYEIRADGADFRKGTNPPSSSRTESASISAVGIDALQIPSPFSIPWTSAMSSQPDGSDSEALSARGLNGSLSVSNLGPGERQNNASSRNEHNIGLTNAPINTQMPEEQLNHDLDDATDWAEWAHFSLPLSLPPPLEDQESGISRHYFVQVCRVNSCFDSEVNFFRVEVGSLMISSPLIYHCVLSMSAAHLATLKGDLVTTALDHRARALSCLKSEIMRLKDGNEGNRLATNKTSEALLGSVLLGMTDASMASFLINQSLDATAYLDLVCDQKEPTNLHPNPWTGICTPLFVYLARAGILARQRSLLKQLSSVTSREDAGAQLKADILRSARETEGALLNYTIPSEEVIKDTADPLTPVGDLQRLAQVYRLAALLELYRNYPELLDGGPEEATDGAELEIHEPAPAEKILSMAVSILTLIAATSQTSGINCLLTIPLMIAGSTLQWTPKRPVRPTPVKHSWNTLSAEIVAISSNADVQLYWRDFVRARLEAVLRYVGIAAIMRATEILEKVWTRSDVQTAVGCSGSETESLQFVQWIEVMVEEKLETVLG</sequence>
<evidence type="ECO:0000256" key="4">
    <source>
        <dbReference type="ARBA" id="ARBA00023163"/>
    </source>
</evidence>
<evidence type="ECO:0000256" key="1">
    <source>
        <dbReference type="ARBA" id="ARBA00004123"/>
    </source>
</evidence>
<proteinExistence type="predicted"/>
<feature type="compositionally biased region" description="Polar residues" evidence="6">
    <location>
        <begin position="125"/>
        <end position="143"/>
    </location>
</feature>
<dbReference type="InterPro" id="IPR021858">
    <property type="entry name" value="Fun_TF"/>
</dbReference>
<dbReference type="VEuPathDB" id="FungiDB:BO78DRAFT_314519"/>
<dbReference type="GO" id="GO:0000981">
    <property type="term" value="F:DNA-binding transcription factor activity, RNA polymerase II-specific"/>
    <property type="evidence" value="ECO:0007669"/>
    <property type="project" value="InterPro"/>
</dbReference>
<comment type="subcellular location">
    <subcellularLocation>
        <location evidence="1">Nucleus</location>
    </subcellularLocation>
</comment>
<accession>A0A319EGI7</accession>
<feature type="domain" description="Zn(2)-C6 fungal-type" evidence="7">
    <location>
        <begin position="17"/>
        <end position="45"/>
    </location>
</feature>
<evidence type="ECO:0000259" key="7">
    <source>
        <dbReference type="PROSITE" id="PS50048"/>
    </source>
</evidence>
<dbReference type="CDD" id="cd00067">
    <property type="entry name" value="GAL4"/>
    <property type="match status" value="1"/>
</dbReference>
<dbReference type="GO" id="GO:0008270">
    <property type="term" value="F:zinc ion binding"/>
    <property type="evidence" value="ECO:0007669"/>
    <property type="project" value="InterPro"/>
</dbReference>
<dbReference type="PANTHER" id="PTHR37534">
    <property type="entry name" value="TRANSCRIPTIONAL ACTIVATOR PROTEIN UGA3"/>
    <property type="match status" value="1"/>
</dbReference>
<keyword evidence="9" id="KW-1185">Reference proteome</keyword>
<dbReference type="InterPro" id="IPR036864">
    <property type="entry name" value="Zn2-C6_fun-type_DNA-bd_sf"/>
</dbReference>
<keyword evidence="3" id="KW-0238">DNA-binding</keyword>
<gene>
    <name evidence="8" type="ORF">BO78DRAFT_314519</name>
</gene>
<reference evidence="8 9" key="1">
    <citation type="submission" date="2018-02" db="EMBL/GenBank/DDBJ databases">
        <title>The genomes of Aspergillus section Nigri reveals drivers in fungal speciation.</title>
        <authorList>
            <consortium name="DOE Joint Genome Institute"/>
            <person name="Vesth T.C."/>
            <person name="Nybo J."/>
            <person name="Theobald S."/>
            <person name="Brandl J."/>
            <person name="Frisvad J.C."/>
            <person name="Nielsen K.F."/>
            <person name="Lyhne E.K."/>
            <person name="Kogle M.E."/>
            <person name="Kuo A."/>
            <person name="Riley R."/>
            <person name="Clum A."/>
            <person name="Nolan M."/>
            <person name="Lipzen A."/>
            <person name="Salamov A."/>
            <person name="Henrissat B."/>
            <person name="Wiebenga A."/>
            <person name="De vries R.P."/>
            <person name="Grigoriev I.V."/>
            <person name="Mortensen U.H."/>
            <person name="Andersen M.R."/>
            <person name="Baker S.E."/>
        </authorList>
    </citation>
    <scope>NUCLEOTIDE SEQUENCE [LARGE SCALE GENOMIC DNA]</scope>
    <source>
        <strain evidence="8 9">CBS 121057</strain>
    </source>
</reference>
<dbReference type="Pfam" id="PF00172">
    <property type="entry name" value="Zn_clus"/>
    <property type="match status" value="1"/>
</dbReference>
<dbReference type="InterPro" id="IPR001138">
    <property type="entry name" value="Zn2Cys6_DnaBD"/>
</dbReference>
<dbReference type="Proteomes" id="UP000248423">
    <property type="component" value="Unassembled WGS sequence"/>
</dbReference>
<evidence type="ECO:0000256" key="5">
    <source>
        <dbReference type="ARBA" id="ARBA00023242"/>
    </source>
</evidence>
<evidence type="ECO:0000256" key="2">
    <source>
        <dbReference type="ARBA" id="ARBA00023015"/>
    </source>
</evidence>
<evidence type="ECO:0000313" key="9">
    <source>
        <dbReference type="Proteomes" id="UP000248423"/>
    </source>
</evidence>
<dbReference type="EMBL" id="KZ826346">
    <property type="protein sequence ID" value="PYI06805.1"/>
    <property type="molecule type" value="Genomic_DNA"/>
</dbReference>
<dbReference type="STRING" id="1448318.A0A319EGI7"/>
<dbReference type="PROSITE" id="PS00463">
    <property type="entry name" value="ZN2_CY6_FUNGAL_1"/>
    <property type="match status" value="1"/>
</dbReference>
<dbReference type="GO" id="GO:0005634">
    <property type="term" value="C:nucleus"/>
    <property type="evidence" value="ECO:0007669"/>
    <property type="project" value="UniProtKB-SubCell"/>
</dbReference>
<protein>
    <recommendedName>
        <fullName evidence="7">Zn(2)-C6 fungal-type domain-containing protein</fullName>
    </recommendedName>
</protein>
<dbReference type="Pfam" id="PF11951">
    <property type="entry name" value="Fungal_trans_2"/>
    <property type="match status" value="2"/>
</dbReference>
<evidence type="ECO:0000256" key="3">
    <source>
        <dbReference type="ARBA" id="ARBA00023125"/>
    </source>
</evidence>
<organism evidence="8 9">
    <name type="scientific">Aspergillus sclerotiicarbonarius (strain CBS 121057 / IBT 28362)</name>
    <dbReference type="NCBI Taxonomy" id="1448318"/>
    <lineage>
        <taxon>Eukaryota</taxon>
        <taxon>Fungi</taxon>
        <taxon>Dikarya</taxon>
        <taxon>Ascomycota</taxon>
        <taxon>Pezizomycotina</taxon>
        <taxon>Eurotiomycetes</taxon>
        <taxon>Eurotiomycetidae</taxon>
        <taxon>Eurotiales</taxon>
        <taxon>Aspergillaceae</taxon>
        <taxon>Aspergillus</taxon>
        <taxon>Aspergillus subgen. Circumdati</taxon>
    </lineage>
</organism>
<evidence type="ECO:0000313" key="8">
    <source>
        <dbReference type="EMBL" id="PYI06805.1"/>
    </source>
</evidence>
<keyword evidence="2" id="KW-0805">Transcription regulation</keyword>
<feature type="region of interest" description="Disordered" evidence="6">
    <location>
        <begin position="102"/>
        <end position="159"/>
    </location>
</feature>
<feature type="compositionally biased region" description="Polar residues" evidence="6">
    <location>
        <begin position="102"/>
        <end position="112"/>
    </location>
</feature>
<dbReference type="PROSITE" id="PS50048">
    <property type="entry name" value="ZN2_CY6_FUNGAL_2"/>
    <property type="match status" value="1"/>
</dbReference>
<dbReference type="SUPFAM" id="SSF57701">
    <property type="entry name" value="Zn2/Cys6 DNA-binding domain"/>
    <property type="match status" value="1"/>
</dbReference>